<name>A0A0U5AV59_9BACL</name>
<dbReference type="RefSeq" id="WP_096465128.1">
    <property type="nucleotide sequence ID" value="NZ_AP017312.1"/>
</dbReference>
<dbReference type="Proteomes" id="UP000217696">
    <property type="component" value="Chromosome"/>
</dbReference>
<evidence type="ECO:0000313" key="2">
    <source>
        <dbReference type="Proteomes" id="UP000217696"/>
    </source>
</evidence>
<evidence type="ECO:0000313" key="1">
    <source>
        <dbReference type="EMBL" id="BAU27637.1"/>
    </source>
</evidence>
<dbReference type="AlphaFoldDB" id="A0A0U5AV59"/>
<organism evidence="1 2">
    <name type="scientific">Aneurinibacillus soli</name>
    <dbReference type="NCBI Taxonomy" id="1500254"/>
    <lineage>
        <taxon>Bacteria</taxon>
        <taxon>Bacillati</taxon>
        <taxon>Bacillota</taxon>
        <taxon>Bacilli</taxon>
        <taxon>Bacillales</taxon>
        <taxon>Paenibacillaceae</taxon>
        <taxon>Aneurinibacillus group</taxon>
        <taxon>Aneurinibacillus</taxon>
    </lineage>
</organism>
<proteinExistence type="predicted"/>
<dbReference type="OrthoDB" id="2078077at2"/>
<dbReference type="KEGG" id="asoc:CB4_01811"/>
<keyword evidence="2" id="KW-1185">Reference proteome</keyword>
<protein>
    <submittedName>
        <fullName evidence="1">Uncharacterized protein</fullName>
    </submittedName>
</protein>
<accession>A0A0U5AV59</accession>
<dbReference type="EMBL" id="AP017312">
    <property type="protein sequence ID" value="BAU27637.1"/>
    <property type="molecule type" value="Genomic_DNA"/>
</dbReference>
<reference evidence="1 2" key="1">
    <citation type="submission" date="2015-12" db="EMBL/GenBank/DDBJ databases">
        <title>Genome sequence of Aneurinibacillus soli.</title>
        <authorList>
            <person name="Lee J.S."/>
            <person name="Lee K.C."/>
            <person name="Kim K.K."/>
            <person name="Lee B.W."/>
        </authorList>
    </citation>
    <scope>NUCLEOTIDE SEQUENCE [LARGE SCALE GENOMIC DNA]</scope>
    <source>
        <strain evidence="1 2">CB4</strain>
    </source>
</reference>
<sequence length="472" mass="52833">MARHLYIAGVDRWRDYERDTLQIESVLTYQIDTCSFQVRGKKPAQGEEAIIEDDSLGRLFGGTIVKVTLGKTLPDRSNRLWQVECDDYTDRVDQKLVVETYEDQPADAIFRDIVSKYCPGFTVKGIRAGAPTIESIVFNYRQPSDCFKELCDYIGWHWMVDYQQNISFFSADELVQPAPLKLVSGGRFRSMKYTIDTQGLRNRVYVRGGTMLSDFFTYEIKSDGTARTWILPHQPHELSFTVGGISVSVGIENVDKEEDYPYLVNVQEKYVKASNQVATIPAGTTISWTYKYDVDVITMVEDLESQQKLTAVQGGDGVYEHVITDDSLVTIEAAEAAGNADLRENANPKVKGSFETEVNGWQPGQLVEISLSDRGIEGTFLVQKVTIEPTIGGKLWTYRVEYGGRLLGIADFLKALVSAQQKKKVGETELLHKFSYGQDAVGITDEIQAVPRTLPYRIGDPDALIGFTEVGA</sequence>
<gene>
    <name evidence="1" type="ORF">CB4_01811</name>
</gene>